<organism evidence="2 3">
    <name type="scientific">Pseudomonas syringae pv. avii</name>
    <dbReference type="NCBI Taxonomy" id="663959"/>
    <lineage>
        <taxon>Bacteria</taxon>
        <taxon>Pseudomonadati</taxon>
        <taxon>Pseudomonadota</taxon>
        <taxon>Gammaproteobacteria</taxon>
        <taxon>Pseudomonadales</taxon>
        <taxon>Pseudomonadaceae</taxon>
        <taxon>Pseudomonas</taxon>
        <taxon>Pseudomonas syringae</taxon>
    </lineage>
</organism>
<feature type="compositionally biased region" description="Low complexity" evidence="1">
    <location>
        <begin position="349"/>
        <end position="359"/>
    </location>
</feature>
<evidence type="ECO:0000313" key="2">
    <source>
        <dbReference type="EMBL" id="RMU58154.1"/>
    </source>
</evidence>
<feature type="region of interest" description="Disordered" evidence="1">
    <location>
        <begin position="345"/>
        <end position="370"/>
    </location>
</feature>
<evidence type="ECO:0000256" key="1">
    <source>
        <dbReference type="SAM" id="MobiDB-lite"/>
    </source>
</evidence>
<dbReference type="EMBL" id="RBUA01000594">
    <property type="protein sequence ID" value="RMU58154.1"/>
    <property type="molecule type" value="Genomic_DNA"/>
</dbReference>
<reference evidence="2 3" key="1">
    <citation type="submission" date="2018-08" db="EMBL/GenBank/DDBJ databases">
        <title>Recombination of ecologically and evolutionarily significant loci maintains genetic cohesion in the Pseudomonas syringae species complex.</title>
        <authorList>
            <person name="Dillon M."/>
            <person name="Thakur S."/>
            <person name="Almeida R.N.D."/>
            <person name="Weir B.S."/>
            <person name="Guttman D.S."/>
        </authorList>
    </citation>
    <scope>NUCLEOTIDE SEQUENCE [LARGE SCALE GENOMIC DNA]</scope>
    <source>
        <strain evidence="2 3">ICMP 14479</strain>
    </source>
</reference>
<evidence type="ECO:0000313" key="3">
    <source>
        <dbReference type="Proteomes" id="UP000280395"/>
    </source>
</evidence>
<dbReference type="AlphaFoldDB" id="A0A3M5VKA8"/>
<proteinExistence type="predicted"/>
<gene>
    <name evidence="2" type="ORF">ALP29_05240</name>
</gene>
<accession>A0A3M5VKA8</accession>
<sequence length="392" mass="38785">MAGVAGHGHGASAGDFRAAYRLVGGLDLRLCRGIGALWLLATNLAVAAVGVRPGFWRSVGLWPAGGVWRAGAAGLYDGRPGVAVASAFPPFGAVVAVAAGAERRAGAGALGQPAGRVLVIVCGGRGIVAGVRRALGAVERLAGVDPASVVDCHWLVSGVAGVGFAHQPQRTGGQSVCRAVDQPGGAAPGAAGHGVVVGAAGGGSCAVAGRRRAGRIVQGPGAAGRAIAGPGAARGAAGVLAGQPDGRSGVTAAQRGAVPGVGLAPVVDGRFPAPGVGAPRTGRCGATGCRPGAGTDPAHPPSHLALRCRAALGACRPRRARRVAVVEKTRGRAVGHDAAQPCRRRSRRWCGSSGSGAARQTRGGRRNRGLASLSRHPALYQRRTMGMGWCVV</sequence>
<dbReference type="Proteomes" id="UP000280395">
    <property type="component" value="Unassembled WGS sequence"/>
</dbReference>
<protein>
    <submittedName>
        <fullName evidence="2">Uncharacterized protein</fullName>
    </submittedName>
</protein>
<comment type="caution">
    <text evidence="2">The sequence shown here is derived from an EMBL/GenBank/DDBJ whole genome shotgun (WGS) entry which is preliminary data.</text>
</comment>
<name>A0A3M5VKA8_PSESX</name>